<dbReference type="AlphaFoldDB" id="A0A2J5HD41"/>
<protein>
    <submittedName>
        <fullName evidence="1">Uncharacterized protein</fullName>
    </submittedName>
</protein>
<sequence length="600" mass="68275">MMAAGPCGYLYGSGTLKTKCACPMGFVQQDRASDEHAKCQTCDHEIMFHESATQSPNIALNHGIGSVVSNTIPERVINFSSDHICPRHDTINKLIDLLREKSVVHVRGTPASGKTVLASLLHGALEKQGRLAYYLNGWETNLKDLMKFSSDPWVAFHTFLLQEFPSFTISSTPGKASVLIVDEAQMSYGDMIFWNRIIKEHMDGSAGFELQICLFCSYGSPRTAIERQDYGPTPRNFEQSQRVTLTPQSGVDSPQLGLYYTESEFNDVIIRMIRNKFTEPFTLDDDAKCYLYLLTSGQPGALESIMSYIYQQYRHALKHQELFLITEQHVVDCIERDEGVTFRYLTSRSVGRSFVPQYEVSADVSRVLSTIAAHQSIPWEKTQALQTCYNNGWVHRMVTNNDSEEIAVFPSRLHLKWIEYLVGDNRRRLPPHYTNLHNLCCDILARFSVINLQHSTEGKKLASAALPRPVEAQYQDEFYRVFCDVAGRGVPISSEWSGTSSGRVDFWIPEKKWAIELLRDYNRLEDHLRRFKNGGTYYNWLESRAVVDYIVINCATTRPTTAQANRDPKLVHAIFENDYKELQLVRHDGTLFGSAIRLAN</sequence>
<keyword evidence="2" id="KW-1185">Reference proteome</keyword>
<accession>A0A2J5HD41</accession>
<gene>
    <name evidence="1" type="ORF">BDW42DRAFT_181882</name>
</gene>
<reference evidence="2" key="1">
    <citation type="submission" date="2017-12" db="EMBL/GenBank/DDBJ databases">
        <authorList>
            <consortium name="DOE Joint Genome Institute"/>
            <person name="Mondo S.J."/>
            <person name="Kjaerbolling I."/>
            <person name="Vesth T.C."/>
            <person name="Frisvad J.C."/>
            <person name="Nybo J.L."/>
            <person name="Theobald S."/>
            <person name="Kuo A."/>
            <person name="Bowyer P."/>
            <person name="Matsuda Y."/>
            <person name="Lyhne E.K."/>
            <person name="Kogle M.E."/>
            <person name="Clum A."/>
            <person name="Lipzen A."/>
            <person name="Salamov A."/>
            <person name="Ngan C.Y."/>
            <person name="Daum C."/>
            <person name="Chiniquy J."/>
            <person name="Barry K."/>
            <person name="LaButti K."/>
            <person name="Haridas S."/>
            <person name="Simmons B.A."/>
            <person name="Magnuson J.K."/>
            <person name="Mortensen U.H."/>
            <person name="Larsen T.O."/>
            <person name="Grigoriev I.V."/>
            <person name="Baker S.E."/>
            <person name="Andersen M.R."/>
            <person name="Nordberg H.P."/>
            <person name="Cantor M.N."/>
            <person name="Hua S.X."/>
        </authorList>
    </citation>
    <scope>NUCLEOTIDE SEQUENCE [LARGE SCALE GENOMIC DNA]</scope>
    <source>
        <strain evidence="2">IBT 19404</strain>
    </source>
</reference>
<evidence type="ECO:0000313" key="2">
    <source>
        <dbReference type="Proteomes" id="UP000235023"/>
    </source>
</evidence>
<proteinExistence type="predicted"/>
<dbReference type="SUPFAM" id="SSF52540">
    <property type="entry name" value="P-loop containing nucleoside triphosphate hydrolases"/>
    <property type="match status" value="1"/>
</dbReference>
<evidence type="ECO:0000313" key="1">
    <source>
        <dbReference type="EMBL" id="PLN74690.1"/>
    </source>
</evidence>
<dbReference type="Proteomes" id="UP000235023">
    <property type="component" value="Unassembled WGS sequence"/>
</dbReference>
<dbReference type="EMBL" id="KZ559690">
    <property type="protein sequence ID" value="PLN74690.1"/>
    <property type="molecule type" value="Genomic_DNA"/>
</dbReference>
<dbReference type="InterPro" id="IPR027417">
    <property type="entry name" value="P-loop_NTPase"/>
</dbReference>
<dbReference type="OrthoDB" id="2364732at2759"/>
<name>A0A2J5HD41_9EURO</name>
<organism evidence="1 2">
    <name type="scientific">Aspergillus taichungensis</name>
    <dbReference type="NCBI Taxonomy" id="482145"/>
    <lineage>
        <taxon>Eukaryota</taxon>
        <taxon>Fungi</taxon>
        <taxon>Dikarya</taxon>
        <taxon>Ascomycota</taxon>
        <taxon>Pezizomycotina</taxon>
        <taxon>Eurotiomycetes</taxon>
        <taxon>Eurotiomycetidae</taxon>
        <taxon>Eurotiales</taxon>
        <taxon>Aspergillaceae</taxon>
        <taxon>Aspergillus</taxon>
        <taxon>Aspergillus subgen. Circumdati</taxon>
    </lineage>
</organism>